<dbReference type="GO" id="GO:0005506">
    <property type="term" value="F:iron ion binding"/>
    <property type="evidence" value="ECO:0007669"/>
    <property type="project" value="InterPro"/>
</dbReference>
<dbReference type="PROSITE" id="PS00086">
    <property type="entry name" value="CYTOCHROME_P450"/>
    <property type="match status" value="1"/>
</dbReference>
<dbReference type="InterPro" id="IPR036396">
    <property type="entry name" value="Cyt_P450_sf"/>
</dbReference>
<evidence type="ECO:0000256" key="3">
    <source>
        <dbReference type="ARBA" id="ARBA00022617"/>
    </source>
</evidence>
<dbReference type="InterPro" id="IPR002401">
    <property type="entry name" value="Cyt_P450_E_grp-I"/>
</dbReference>
<dbReference type="GO" id="GO:0004497">
    <property type="term" value="F:monooxygenase activity"/>
    <property type="evidence" value="ECO:0007669"/>
    <property type="project" value="UniProtKB-KW"/>
</dbReference>
<evidence type="ECO:0000313" key="9">
    <source>
        <dbReference type="EMBL" id="CRK35295.1"/>
    </source>
</evidence>
<evidence type="ECO:0000313" key="12">
    <source>
        <dbReference type="Proteomes" id="UP000045706"/>
    </source>
</evidence>
<keyword evidence="7" id="KW-0560">Oxidoreductase</keyword>
<evidence type="ECO:0000256" key="1">
    <source>
        <dbReference type="ARBA" id="ARBA00001971"/>
    </source>
</evidence>
<dbReference type="GO" id="GO:0016705">
    <property type="term" value="F:oxidoreductase activity, acting on paired donors, with incorporation or reduction of molecular oxygen"/>
    <property type="evidence" value="ECO:0007669"/>
    <property type="project" value="InterPro"/>
</dbReference>
<reference evidence="11 12" key="1">
    <citation type="submission" date="2015-05" db="EMBL/GenBank/DDBJ databases">
        <authorList>
            <person name="Fogelqvist Johan"/>
        </authorList>
    </citation>
    <scope>NUCLEOTIDE SEQUENCE [LARGE SCALE GENOMIC DNA]</scope>
    <source>
        <strain evidence="8">VL1</strain>
        <strain evidence="9">VL2</strain>
    </source>
</reference>
<dbReference type="AlphaFoldDB" id="A0A0G4MML6"/>
<keyword evidence="7 10" id="KW-0503">Monooxygenase</keyword>
<dbReference type="Proteomes" id="UP000045706">
    <property type="component" value="Unassembled WGS sequence"/>
</dbReference>
<keyword evidence="11" id="KW-1185">Reference proteome</keyword>
<evidence type="ECO:0000256" key="7">
    <source>
        <dbReference type="RuleBase" id="RU000461"/>
    </source>
</evidence>
<sequence>MIIEQILPKTPLGFLALILSLLAAKLLVNRFGGGLNGIPGPFAASFTDWWRVFVVWGRRPELSHIKLHEKYGPLVRLGPRTVSVGNAEAIKTIYALNAEFVKSGFYPVQQTIANGHCLQSMFNTTDEKFHARLRRSVSSAYSMSTLVNFEPLVDSTSEEFLKQLKQRYTRNEKAKGELDFGQWLQFYAFDVIGELTYSKRLGFVDRGEDIDDIIHNLEGLLNYVAVVGQLPILDKLLLKNPLRMWMSKHNLLNFNSPVVEFAKKRMAERSDIEKEAQEELPAGKTARKDFLSRFKDARKKDPDFISEERVLALTVANMFAGSDTTAISLRAVFYLLLKHPEKMEKLLHELSTESQAGRFARLDALVQWEEVRSLPYLSAVINEALRCHPAAGLTLERVVPSQGIDVAGQRIPGGTIVGCSAWVVHRDKSVFGSRTDEFRPERWIDANPAELSLMKSCLFSFGAGSRTCIGKNISLLEIFKLVPAILRTFELELVDPDSPWVLHNAWFVKQSNLFVRLKERESIL</sequence>
<dbReference type="EMBL" id="CVQI01027779">
    <property type="protein sequence ID" value="CRK35295.1"/>
    <property type="molecule type" value="Genomic_DNA"/>
</dbReference>
<name>A0A0G4MML6_VERLO</name>
<dbReference type="Gene3D" id="1.10.630.10">
    <property type="entry name" value="Cytochrome P450"/>
    <property type="match status" value="1"/>
</dbReference>
<dbReference type="Proteomes" id="UP000689129">
    <property type="component" value="Unassembled WGS sequence"/>
</dbReference>
<dbReference type="InterPro" id="IPR001128">
    <property type="entry name" value="Cyt_P450"/>
</dbReference>
<dbReference type="InterPro" id="IPR050121">
    <property type="entry name" value="Cytochrome_P450_monoxygenase"/>
</dbReference>
<evidence type="ECO:0000256" key="2">
    <source>
        <dbReference type="ARBA" id="ARBA00010617"/>
    </source>
</evidence>
<evidence type="ECO:0000256" key="5">
    <source>
        <dbReference type="ARBA" id="ARBA00023004"/>
    </source>
</evidence>
<feature type="binding site" description="axial binding residue" evidence="6">
    <location>
        <position position="468"/>
    </location>
    <ligand>
        <name>heme</name>
        <dbReference type="ChEBI" id="CHEBI:30413"/>
    </ligand>
    <ligandPart>
        <name>Fe</name>
        <dbReference type="ChEBI" id="CHEBI:18248"/>
    </ligandPart>
</feature>
<evidence type="ECO:0000313" key="11">
    <source>
        <dbReference type="Proteomes" id="UP000044602"/>
    </source>
</evidence>
<protein>
    <submittedName>
        <fullName evidence="10">Cytochrome monooxygenase like protein</fullName>
    </submittedName>
</protein>
<keyword evidence="5 6" id="KW-0408">Iron</keyword>
<evidence type="ECO:0000256" key="4">
    <source>
        <dbReference type="ARBA" id="ARBA00022723"/>
    </source>
</evidence>
<dbReference type="GO" id="GO:0020037">
    <property type="term" value="F:heme binding"/>
    <property type="evidence" value="ECO:0007669"/>
    <property type="project" value="InterPro"/>
</dbReference>
<dbReference type="PRINTS" id="PR00463">
    <property type="entry name" value="EP450I"/>
</dbReference>
<dbReference type="PRINTS" id="PR00385">
    <property type="entry name" value="P450"/>
</dbReference>
<comment type="similarity">
    <text evidence="2 7">Belongs to the cytochrome P450 family.</text>
</comment>
<dbReference type="PANTHER" id="PTHR24305:SF232">
    <property type="entry name" value="P450, PUTATIVE (EUROFUNG)-RELATED"/>
    <property type="match status" value="1"/>
</dbReference>
<dbReference type="OrthoDB" id="3934656at2759"/>
<evidence type="ECO:0000313" key="8">
    <source>
        <dbReference type="EMBL" id="CRK25290.1"/>
    </source>
</evidence>
<organism evidence="9 12">
    <name type="scientific">Verticillium longisporum</name>
    <name type="common">Verticillium dahliae var. longisporum</name>
    <dbReference type="NCBI Taxonomy" id="100787"/>
    <lineage>
        <taxon>Eukaryota</taxon>
        <taxon>Fungi</taxon>
        <taxon>Dikarya</taxon>
        <taxon>Ascomycota</taxon>
        <taxon>Pezizomycotina</taxon>
        <taxon>Sordariomycetes</taxon>
        <taxon>Hypocreomycetidae</taxon>
        <taxon>Glomerellales</taxon>
        <taxon>Plectosphaerellaceae</taxon>
        <taxon>Verticillium</taxon>
    </lineage>
</organism>
<dbReference type="EMBL" id="JAEMWZ010000067">
    <property type="protein sequence ID" value="KAG7138790.1"/>
    <property type="molecule type" value="Genomic_DNA"/>
</dbReference>
<dbReference type="CDD" id="cd11060">
    <property type="entry name" value="CYP57A1-like"/>
    <property type="match status" value="1"/>
</dbReference>
<accession>A0A0G4MML6</accession>
<gene>
    <name evidence="8" type="ORF">BN1708_014217</name>
    <name evidence="9" type="ORF">BN1723_004085</name>
    <name evidence="10" type="ORF">HYQ45_004116</name>
</gene>
<comment type="cofactor">
    <cofactor evidence="1 6">
        <name>heme</name>
        <dbReference type="ChEBI" id="CHEBI:30413"/>
    </cofactor>
</comment>
<dbReference type="PANTHER" id="PTHR24305">
    <property type="entry name" value="CYTOCHROME P450"/>
    <property type="match status" value="1"/>
</dbReference>
<evidence type="ECO:0000313" key="10">
    <source>
        <dbReference type="EMBL" id="KAG7138790.1"/>
    </source>
</evidence>
<dbReference type="EMBL" id="CVQH01018779">
    <property type="protein sequence ID" value="CRK25290.1"/>
    <property type="molecule type" value="Genomic_DNA"/>
</dbReference>
<dbReference type="SUPFAM" id="SSF48264">
    <property type="entry name" value="Cytochrome P450"/>
    <property type="match status" value="1"/>
</dbReference>
<dbReference type="STRING" id="100787.A0A0G4MML6"/>
<reference evidence="10" key="2">
    <citation type="journal article" date="2021" name="Mol. Plant Pathol.">
        <title>A 20-kb lineage-specific genomic region tames virulence in pathogenic amphidiploid Verticillium longisporum.</title>
        <authorList>
            <person name="Harting R."/>
            <person name="Starke J."/>
            <person name="Kusch H."/>
            <person name="Poggeler S."/>
            <person name="Maurus I."/>
            <person name="Schluter R."/>
            <person name="Landesfeind M."/>
            <person name="Bulla I."/>
            <person name="Nowrousian M."/>
            <person name="de Jonge R."/>
            <person name="Stahlhut G."/>
            <person name="Hoff K.J."/>
            <person name="Asshauer K.P."/>
            <person name="Thurmer A."/>
            <person name="Stanke M."/>
            <person name="Daniel R."/>
            <person name="Morgenstern B."/>
            <person name="Thomma B.P.H.J."/>
            <person name="Kronstad J.W."/>
            <person name="Braus-Stromeyer S.A."/>
            <person name="Braus G.H."/>
        </authorList>
    </citation>
    <scope>NUCLEOTIDE SEQUENCE</scope>
    <source>
        <strain evidence="10">Vl32</strain>
    </source>
</reference>
<dbReference type="Proteomes" id="UP000044602">
    <property type="component" value="Unassembled WGS sequence"/>
</dbReference>
<proteinExistence type="inferred from homology"/>
<dbReference type="Pfam" id="PF00067">
    <property type="entry name" value="p450"/>
    <property type="match status" value="1"/>
</dbReference>
<evidence type="ECO:0000256" key="6">
    <source>
        <dbReference type="PIRSR" id="PIRSR602401-1"/>
    </source>
</evidence>
<dbReference type="FunFam" id="1.10.630.10:FF:000050">
    <property type="entry name" value="Cytochrome P450 monooxygenase"/>
    <property type="match status" value="1"/>
</dbReference>
<keyword evidence="4 6" id="KW-0479">Metal-binding</keyword>
<keyword evidence="3 6" id="KW-0349">Heme</keyword>
<dbReference type="InterPro" id="IPR017972">
    <property type="entry name" value="Cyt_P450_CS"/>
</dbReference>